<evidence type="ECO:0000256" key="11">
    <source>
        <dbReference type="ARBA" id="ARBA00023204"/>
    </source>
</evidence>
<accession>A0A7T0G3J3</accession>
<dbReference type="CDD" id="cd00114">
    <property type="entry name" value="LIGANc"/>
    <property type="match status" value="1"/>
</dbReference>
<dbReference type="Gene3D" id="3.40.50.10190">
    <property type="entry name" value="BRCT domain"/>
    <property type="match status" value="1"/>
</dbReference>
<dbReference type="InterPro" id="IPR013840">
    <property type="entry name" value="DNAligase_N"/>
</dbReference>
<dbReference type="Pfam" id="PF03120">
    <property type="entry name" value="OB_DNA_ligase"/>
    <property type="match status" value="1"/>
</dbReference>
<dbReference type="Pfam" id="PF00533">
    <property type="entry name" value="BRCT"/>
    <property type="match status" value="1"/>
</dbReference>
<dbReference type="InterPro" id="IPR012340">
    <property type="entry name" value="NA-bd_OB-fold"/>
</dbReference>
<proteinExistence type="inferred from homology"/>
<comment type="catalytic activity">
    <reaction evidence="12 14 15">
        <text>NAD(+) + (deoxyribonucleotide)n-3'-hydroxyl + 5'-phospho-(deoxyribonucleotide)m = (deoxyribonucleotide)n+m + AMP + beta-nicotinamide D-nucleotide.</text>
        <dbReference type="EC" id="6.5.1.2"/>
    </reaction>
</comment>
<dbReference type="NCBIfam" id="NF005932">
    <property type="entry name" value="PRK07956.1"/>
    <property type="match status" value="1"/>
</dbReference>
<dbReference type="SMART" id="SM00292">
    <property type="entry name" value="BRCT"/>
    <property type="match status" value="1"/>
</dbReference>
<evidence type="ECO:0000256" key="6">
    <source>
        <dbReference type="ARBA" id="ARBA00022723"/>
    </source>
</evidence>
<dbReference type="Gene3D" id="2.40.50.140">
    <property type="entry name" value="Nucleic acid-binding proteins"/>
    <property type="match status" value="1"/>
</dbReference>
<feature type="binding site" evidence="14">
    <location>
        <position position="115"/>
    </location>
    <ligand>
        <name>NAD(+)</name>
        <dbReference type="ChEBI" id="CHEBI:57540"/>
    </ligand>
</feature>
<evidence type="ECO:0000259" key="16">
    <source>
        <dbReference type="PROSITE" id="PS50172"/>
    </source>
</evidence>
<evidence type="ECO:0000313" key="18">
    <source>
        <dbReference type="Proteomes" id="UP000594464"/>
    </source>
</evidence>
<dbReference type="EMBL" id="CP048620">
    <property type="protein sequence ID" value="QPJ65419.1"/>
    <property type="molecule type" value="Genomic_DNA"/>
</dbReference>
<organism evidence="17 18">
    <name type="scientific">Candidatus Nitrohelix vancouverensis</name>
    <dbReference type="NCBI Taxonomy" id="2705534"/>
    <lineage>
        <taxon>Bacteria</taxon>
        <taxon>Pseudomonadati</taxon>
        <taxon>Nitrospinota/Tectimicrobiota group</taxon>
        <taxon>Nitrospinota</taxon>
        <taxon>Nitrospinia</taxon>
        <taxon>Nitrospinales</taxon>
        <taxon>Nitrospinaceae</taxon>
        <taxon>Candidatus Nitrohelix</taxon>
    </lineage>
</organism>
<dbReference type="GO" id="GO:0003911">
    <property type="term" value="F:DNA ligase (NAD+) activity"/>
    <property type="evidence" value="ECO:0007669"/>
    <property type="project" value="UniProtKB-UniRule"/>
</dbReference>
<evidence type="ECO:0000256" key="13">
    <source>
        <dbReference type="ARBA" id="ARBA00060881"/>
    </source>
</evidence>
<dbReference type="SUPFAM" id="SSF47781">
    <property type="entry name" value="RuvA domain 2-like"/>
    <property type="match status" value="1"/>
</dbReference>
<comment type="cofactor">
    <cofactor evidence="14">
        <name>Mg(2+)</name>
        <dbReference type="ChEBI" id="CHEBI:18420"/>
    </cofactor>
    <cofactor evidence="14">
        <name>Mn(2+)</name>
        <dbReference type="ChEBI" id="CHEBI:29035"/>
    </cofactor>
</comment>
<feature type="binding site" evidence="14">
    <location>
        <position position="441"/>
    </location>
    <ligand>
        <name>Zn(2+)</name>
        <dbReference type="ChEBI" id="CHEBI:29105"/>
    </ligand>
</feature>
<keyword evidence="10 14" id="KW-0520">NAD</keyword>
<dbReference type="InterPro" id="IPR041663">
    <property type="entry name" value="DisA/LigA_HHH"/>
</dbReference>
<evidence type="ECO:0000256" key="1">
    <source>
        <dbReference type="ARBA" id="ARBA00004067"/>
    </source>
</evidence>
<evidence type="ECO:0000256" key="15">
    <source>
        <dbReference type="RuleBase" id="RU000618"/>
    </source>
</evidence>
<dbReference type="PANTHER" id="PTHR23389">
    <property type="entry name" value="CHROMOSOME TRANSMISSION FIDELITY FACTOR 18"/>
    <property type="match status" value="1"/>
</dbReference>
<dbReference type="FunFam" id="1.10.150.20:FF:000006">
    <property type="entry name" value="DNA ligase"/>
    <property type="match status" value="1"/>
</dbReference>
<feature type="binding site" evidence="14">
    <location>
        <position position="177"/>
    </location>
    <ligand>
        <name>NAD(+)</name>
        <dbReference type="ChEBI" id="CHEBI:57540"/>
    </ligand>
</feature>
<dbReference type="InterPro" id="IPR001357">
    <property type="entry name" value="BRCT_dom"/>
</dbReference>
<dbReference type="Pfam" id="PF22745">
    <property type="entry name" value="Nlig-Ia"/>
    <property type="match status" value="1"/>
</dbReference>
<evidence type="ECO:0000256" key="14">
    <source>
        <dbReference type="HAMAP-Rule" id="MF_01588"/>
    </source>
</evidence>
<dbReference type="SUPFAM" id="SSF50249">
    <property type="entry name" value="Nucleic acid-binding proteins"/>
    <property type="match status" value="1"/>
</dbReference>
<dbReference type="AlphaFoldDB" id="A0A7T0G3J3"/>
<sequence length="678" mass="75654">MMSDSDKENIERLRDEILRHNQLYYNEDRPEISDREYDTLLERLKELENAHPEWASPSSPTRQVGGKAAEKFPPVVHKSPMLSLDNTYNIEELRAFHQRVAKNLGAGASFEYLVELKFDGLGVSLTYKDGEFVQGATRGDGKVGEDITANLKTIPSIPSRMNDNGAPAPALLEVRGEVFMSRAEFEALNRQREEAGDPPFANPRNAAAGSLRLLDASVTRSRKLDIFVYNLGHLENGPTGSDAFPFATHSELQQQLKDWGFQLNPNRYVCKTYEEILPRIEEWRDKKKTLDYEVDGLVIKVNALDQQRRLGSTSKYPRWATAYKYEPEQAETQILEIVCQVGRTGAITPVANLEPVSLSGSTVSRATLHNEDEIKRKDIRVGDRVAIEKAGEIIPKVIRVITTPGQSRGEPFEMPRQCPECQSELQRLEGEAVWRCPNSVCPAQLRERLKHFASRNAMDIEHMGPAVIEQLTLQGQVRHFSDIYQLKRDELVALERMAEKSADNLLQSIEKSKSAGLARLMFGLGVRHVGQRAAATLAQTYQSIDALMQAGREELESVMEIGPAMAQSIVEFFEAPANQEEIRLLKERGVKTTLIETAGASDQLKGKQFVLTGGLETLTRDQARDKILQLGGRVTSSVSGKTDFVVAGADPGSKLDKANKLGVTVLDEERFLKLIEGN</sequence>
<dbReference type="InterPro" id="IPR033136">
    <property type="entry name" value="DNA_ligase_CS"/>
</dbReference>
<dbReference type="GO" id="GO:0006281">
    <property type="term" value="P:DNA repair"/>
    <property type="evidence" value="ECO:0007669"/>
    <property type="project" value="UniProtKB-KW"/>
</dbReference>
<evidence type="ECO:0000256" key="7">
    <source>
        <dbReference type="ARBA" id="ARBA00022763"/>
    </source>
</evidence>
<feature type="binding site" evidence="14">
    <location>
        <begin position="83"/>
        <end position="84"/>
    </location>
    <ligand>
        <name>NAD(+)</name>
        <dbReference type="ChEBI" id="CHEBI:57540"/>
    </ligand>
</feature>
<feature type="binding site" evidence="14">
    <location>
        <begin position="34"/>
        <end position="38"/>
    </location>
    <ligand>
        <name>NAD(+)</name>
        <dbReference type="ChEBI" id="CHEBI:57540"/>
    </ligand>
</feature>
<evidence type="ECO:0000256" key="10">
    <source>
        <dbReference type="ARBA" id="ARBA00023027"/>
    </source>
</evidence>
<keyword evidence="8 14" id="KW-0862">Zinc</keyword>
<feature type="binding site" evidence="14">
    <location>
        <position position="324"/>
    </location>
    <ligand>
        <name>NAD(+)</name>
        <dbReference type="ChEBI" id="CHEBI:57540"/>
    </ligand>
</feature>
<dbReference type="SMART" id="SM00278">
    <property type="entry name" value="HhH1"/>
    <property type="match status" value="3"/>
</dbReference>
<feature type="active site" description="N6-AMP-lysine intermediate" evidence="14">
    <location>
        <position position="117"/>
    </location>
</feature>
<keyword evidence="9 14" id="KW-0460">Magnesium</keyword>
<dbReference type="FunFam" id="3.30.470.30:FF:000001">
    <property type="entry name" value="DNA ligase"/>
    <property type="match status" value="1"/>
</dbReference>
<dbReference type="GO" id="GO:0006260">
    <property type="term" value="P:DNA replication"/>
    <property type="evidence" value="ECO:0007669"/>
    <property type="project" value="UniProtKB-KW"/>
</dbReference>
<dbReference type="Gene3D" id="3.30.470.30">
    <property type="entry name" value="DNA ligase/mRNA capping enzyme"/>
    <property type="match status" value="1"/>
</dbReference>
<evidence type="ECO:0000256" key="9">
    <source>
        <dbReference type="ARBA" id="ARBA00022842"/>
    </source>
</evidence>
<feature type="binding site" evidence="14">
    <location>
        <position position="421"/>
    </location>
    <ligand>
        <name>Zn(2+)</name>
        <dbReference type="ChEBI" id="CHEBI:29105"/>
    </ligand>
</feature>
<evidence type="ECO:0000256" key="8">
    <source>
        <dbReference type="ARBA" id="ARBA00022833"/>
    </source>
</evidence>
<keyword evidence="11 14" id="KW-0234">DNA repair</keyword>
<evidence type="ECO:0000256" key="5">
    <source>
        <dbReference type="ARBA" id="ARBA00022705"/>
    </source>
</evidence>
<dbReference type="SUPFAM" id="SSF52113">
    <property type="entry name" value="BRCT domain"/>
    <property type="match status" value="1"/>
</dbReference>
<dbReference type="KEGG" id="nva:G3M78_08455"/>
<dbReference type="PIRSF" id="PIRSF001604">
    <property type="entry name" value="LigA"/>
    <property type="match status" value="1"/>
</dbReference>
<keyword evidence="4 14" id="KW-0436">Ligase</keyword>
<dbReference type="NCBIfam" id="TIGR00575">
    <property type="entry name" value="dnlj"/>
    <property type="match status" value="1"/>
</dbReference>
<dbReference type="SMART" id="SM00532">
    <property type="entry name" value="LIGANc"/>
    <property type="match status" value="1"/>
</dbReference>
<comment type="similarity">
    <text evidence="13 14">Belongs to the NAD-dependent DNA ligase family. LigA subfamily.</text>
</comment>
<dbReference type="Pfam" id="PF12826">
    <property type="entry name" value="HHH_2"/>
    <property type="match status" value="1"/>
</dbReference>
<evidence type="ECO:0000313" key="17">
    <source>
        <dbReference type="EMBL" id="QPJ65419.1"/>
    </source>
</evidence>
<feature type="domain" description="BRCT" evidence="16">
    <location>
        <begin position="599"/>
        <end position="678"/>
    </location>
</feature>
<protein>
    <recommendedName>
        <fullName evidence="3 14">DNA ligase</fullName>
        <ecNumber evidence="2 14">6.5.1.2</ecNumber>
    </recommendedName>
    <alternativeName>
        <fullName evidence="14">Polydeoxyribonucleotide synthase [NAD(+)]</fullName>
    </alternativeName>
</protein>
<dbReference type="InterPro" id="IPR004150">
    <property type="entry name" value="NAD_DNA_ligase_OB"/>
</dbReference>
<comment type="function">
    <text evidence="1 14">DNA ligase that catalyzes the formation of phosphodiester linkages between 5'-phosphoryl and 3'-hydroxyl groups in double-stranded DNA using NAD as a coenzyme and as the energy source for the reaction. It is essential for DNA replication and repair of damaged DNA.</text>
</comment>
<dbReference type="GO" id="GO:0003677">
    <property type="term" value="F:DNA binding"/>
    <property type="evidence" value="ECO:0007669"/>
    <property type="project" value="InterPro"/>
</dbReference>
<evidence type="ECO:0000256" key="4">
    <source>
        <dbReference type="ARBA" id="ARBA00022598"/>
    </source>
</evidence>
<dbReference type="InterPro" id="IPR001679">
    <property type="entry name" value="DNA_ligase"/>
</dbReference>
<name>A0A7T0G3J3_9BACT</name>
<dbReference type="GO" id="GO:0046872">
    <property type="term" value="F:metal ion binding"/>
    <property type="evidence" value="ECO:0007669"/>
    <property type="project" value="UniProtKB-KW"/>
</dbReference>
<dbReference type="Pfam" id="PF01653">
    <property type="entry name" value="DNA_ligase_aden"/>
    <property type="match status" value="1"/>
</dbReference>
<dbReference type="InterPro" id="IPR004149">
    <property type="entry name" value="Znf_DNAligase_C4"/>
</dbReference>
<feature type="binding site" evidence="14">
    <location>
        <position position="138"/>
    </location>
    <ligand>
        <name>NAD(+)</name>
        <dbReference type="ChEBI" id="CHEBI:57540"/>
    </ligand>
</feature>
<feature type="binding site" evidence="14">
    <location>
        <position position="418"/>
    </location>
    <ligand>
        <name>Zn(2+)</name>
        <dbReference type="ChEBI" id="CHEBI:29105"/>
    </ligand>
</feature>
<keyword evidence="14" id="KW-0464">Manganese</keyword>
<reference evidence="18" key="1">
    <citation type="submission" date="2020-02" db="EMBL/GenBank/DDBJ databases">
        <title>Genomic and physiological characterization of two novel Nitrospinaceae genera.</title>
        <authorList>
            <person name="Mueller A.J."/>
            <person name="Jung M.-Y."/>
            <person name="Strachan C.R."/>
            <person name="Herbold C.W."/>
            <person name="Kirkegaard R.H."/>
            <person name="Daims H."/>
        </authorList>
    </citation>
    <scope>NUCLEOTIDE SEQUENCE [LARGE SCALE GENOMIC DNA]</scope>
</reference>
<dbReference type="FunFam" id="2.40.50.140:FF:000012">
    <property type="entry name" value="DNA ligase"/>
    <property type="match status" value="1"/>
</dbReference>
<dbReference type="InterPro" id="IPR013839">
    <property type="entry name" value="DNAligase_adenylation"/>
</dbReference>
<dbReference type="PROSITE" id="PS50172">
    <property type="entry name" value="BRCT"/>
    <property type="match status" value="1"/>
</dbReference>
<dbReference type="InterPro" id="IPR036420">
    <property type="entry name" value="BRCT_dom_sf"/>
</dbReference>
<dbReference type="SUPFAM" id="SSF56091">
    <property type="entry name" value="DNA ligase/mRNA capping enzyme, catalytic domain"/>
    <property type="match status" value="1"/>
</dbReference>
<dbReference type="PROSITE" id="PS01056">
    <property type="entry name" value="DNA_LIGASE_N2"/>
    <property type="match status" value="1"/>
</dbReference>
<evidence type="ECO:0000256" key="12">
    <source>
        <dbReference type="ARBA" id="ARBA00034005"/>
    </source>
</evidence>
<evidence type="ECO:0000256" key="3">
    <source>
        <dbReference type="ARBA" id="ARBA00013308"/>
    </source>
</evidence>
<dbReference type="InterPro" id="IPR003583">
    <property type="entry name" value="Hlx-hairpin-Hlx_DNA-bd_motif"/>
</dbReference>
<keyword evidence="7 14" id="KW-0227">DNA damage</keyword>
<feature type="binding site" evidence="14">
    <location>
        <position position="300"/>
    </location>
    <ligand>
        <name>NAD(+)</name>
        <dbReference type="ChEBI" id="CHEBI:57540"/>
    </ligand>
</feature>
<dbReference type="Gene3D" id="1.10.287.610">
    <property type="entry name" value="Helix hairpin bin"/>
    <property type="match status" value="1"/>
</dbReference>
<dbReference type="PANTHER" id="PTHR23389:SF9">
    <property type="entry name" value="DNA LIGASE"/>
    <property type="match status" value="1"/>
</dbReference>
<dbReference type="InterPro" id="IPR010994">
    <property type="entry name" value="RuvA_2-like"/>
</dbReference>
<dbReference type="EC" id="6.5.1.2" evidence="2 14"/>
<dbReference type="InterPro" id="IPR018239">
    <property type="entry name" value="DNA_ligase_AS"/>
</dbReference>
<dbReference type="Gene3D" id="1.10.150.20">
    <property type="entry name" value="5' to 3' exonuclease, C-terminal subdomain"/>
    <property type="match status" value="2"/>
</dbReference>
<dbReference type="Pfam" id="PF03119">
    <property type="entry name" value="DNA_ligase_ZBD"/>
    <property type="match status" value="1"/>
</dbReference>
<keyword evidence="5 14" id="KW-0235">DNA replication</keyword>
<dbReference type="HAMAP" id="MF_01588">
    <property type="entry name" value="DNA_ligase_A"/>
    <property type="match status" value="1"/>
</dbReference>
<dbReference type="FunFam" id="1.10.150.20:FF:000007">
    <property type="entry name" value="DNA ligase"/>
    <property type="match status" value="1"/>
</dbReference>
<dbReference type="GO" id="GO:0005829">
    <property type="term" value="C:cytosol"/>
    <property type="evidence" value="ECO:0007669"/>
    <property type="project" value="TreeGrafter"/>
</dbReference>
<dbReference type="PROSITE" id="PS01055">
    <property type="entry name" value="DNA_LIGASE_N1"/>
    <property type="match status" value="1"/>
</dbReference>
<gene>
    <name evidence="14 17" type="primary">ligA</name>
    <name evidence="17" type="ORF">G3M78_08455</name>
</gene>
<evidence type="ECO:0000256" key="2">
    <source>
        <dbReference type="ARBA" id="ARBA00012722"/>
    </source>
</evidence>
<dbReference type="Gene3D" id="6.20.10.30">
    <property type="match status" value="1"/>
</dbReference>
<dbReference type="Proteomes" id="UP000594464">
    <property type="component" value="Chromosome"/>
</dbReference>
<keyword evidence="6 14" id="KW-0479">Metal-binding</keyword>
<comment type="caution">
    <text evidence="14">Lacks conserved residue(s) required for the propagation of feature annotation.</text>
</comment>